<dbReference type="InterPro" id="IPR000074">
    <property type="entry name" value="ApoA_E"/>
</dbReference>
<gene>
    <name evidence="14" type="ORF">AMECASPLE_000253</name>
</gene>
<proteinExistence type="inferred from homology"/>
<evidence type="ECO:0000256" key="10">
    <source>
        <dbReference type="ARBA" id="ARBA00023098"/>
    </source>
</evidence>
<evidence type="ECO:0000256" key="4">
    <source>
        <dbReference type="ARBA" id="ARBA00022525"/>
    </source>
</evidence>
<keyword evidence="11" id="KW-1207">Sterol metabolism</keyword>
<comment type="similarity">
    <text evidence="2">Belongs to the apolipoprotein A1/A4/E family.</text>
</comment>
<keyword evidence="6" id="KW-0732">Signal</keyword>
<comment type="caution">
    <text evidence="14">The sequence shown here is derived from an EMBL/GenBank/DDBJ whole genome shotgun (WGS) entry which is preliminary data.</text>
</comment>
<evidence type="ECO:0000256" key="7">
    <source>
        <dbReference type="ARBA" id="ARBA00022737"/>
    </source>
</evidence>
<evidence type="ECO:0000256" key="12">
    <source>
        <dbReference type="ARBA" id="ARBA00023221"/>
    </source>
</evidence>
<evidence type="ECO:0000256" key="6">
    <source>
        <dbReference type="ARBA" id="ARBA00022729"/>
    </source>
</evidence>
<keyword evidence="3" id="KW-0813">Transport</keyword>
<keyword evidence="4" id="KW-0964">Secreted</keyword>
<evidence type="ECO:0000256" key="5">
    <source>
        <dbReference type="ARBA" id="ARBA00022548"/>
    </source>
</evidence>
<evidence type="ECO:0008006" key="16">
    <source>
        <dbReference type="Google" id="ProtNLM"/>
    </source>
</evidence>
<keyword evidence="10" id="KW-0443">Lipid metabolism</keyword>
<evidence type="ECO:0000256" key="8">
    <source>
        <dbReference type="ARBA" id="ARBA00022850"/>
    </source>
</evidence>
<keyword evidence="5" id="KW-0153">Cholesterol metabolism</keyword>
<sequence>MQGAITTSAIYRRRSVWMVNQCMEMQGVSKQVTQRTRPSSGHYKKSALAGVVQSRHQLHQTTIMKFVALALAVLLAVGCQAASLQADAPSQLAHIRSAVDVYLTQAKESAIKALDQLDDTPYQELKVSLAQRLEDMHNNIKQLQAQVSPMTDSLVTTISDATAEFRATIMADIDALKAELEPKRAKLREVLEKHMEEYRTHLEPIVKEYSAKHNEEMEALRVKMEPVVEELRQKVATNVEETKAALMPIIEAVRSKLVERLENLKQMAIPYVEEYKEQLKKLYSQAQGVNNEELTNLRKKLAPLGEEIKERLQTMASIIIETFNKS</sequence>
<name>A0ABV0Y8Z2_9TELE</name>
<organism evidence="14 15">
    <name type="scientific">Ameca splendens</name>
    <dbReference type="NCBI Taxonomy" id="208324"/>
    <lineage>
        <taxon>Eukaryota</taxon>
        <taxon>Metazoa</taxon>
        <taxon>Chordata</taxon>
        <taxon>Craniata</taxon>
        <taxon>Vertebrata</taxon>
        <taxon>Euteleostomi</taxon>
        <taxon>Actinopterygii</taxon>
        <taxon>Neopterygii</taxon>
        <taxon>Teleostei</taxon>
        <taxon>Neoteleostei</taxon>
        <taxon>Acanthomorphata</taxon>
        <taxon>Ovalentaria</taxon>
        <taxon>Atherinomorphae</taxon>
        <taxon>Cyprinodontiformes</taxon>
        <taxon>Goodeidae</taxon>
        <taxon>Ameca</taxon>
    </lineage>
</organism>
<evidence type="ECO:0000256" key="1">
    <source>
        <dbReference type="ARBA" id="ARBA00004613"/>
    </source>
</evidence>
<evidence type="ECO:0000256" key="13">
    <source>
        <dbReference type="ARBA" id="ARBA00037506"/>
    </source>
</evidence>
<evidence type="ECO:0000256" key="3">
    <source>
        <dbReference type="ARBA" id="ARBA00022448"/>
    </source>
</evidence>
<evidence type="ECO:0000256" key="11">
    <source>
        <dbReference type="ARBA" id="ARBA00023166"/>
    </source>
</evidence>
<dbReference type="PANTHER" id="PTHR18976:SF11">
    <property type="entry name" value="APOLIPOPROTEIN A-I"/>
    <property type="match status" value="1"/>
</dbReference>
<evidence type="ECO:0000256" key="9">
    <source>
        <dbReference type="ARBA" id="ARBA00023055"/>
    </source>
</evidence>
<evidence type="ECO:0000313" key="15">
    <source>
        <dbReference type="Proteomes" id="UP001469553"/>
    </source>
</evidence>
<keyword evidence="9" id="KW-0445">Lipid transport</keyword>
<dbReference type="Pfam" id="PF01442">
    <property type="entry name" value="Apolipoprotein"/>
    <property type="match status" value="1"/>
</dbReference>
<dbReference type="SUPFAM" id="SSF58113">
    <property type="entry name" value="Apolipoprotein A-I"/>
    <property type="match status" value="1"/>
</dbReference>
<protein>
    <recommendedName>
        <fullName evidence="16">Apolipoprotein A-I</fullName>
    </recommendedName>
</protein>
<keyword evidence="8" id="KW-0345">HDL</keyword>
<evidence type="ECO:0000313" key="14">
    <source>
        <dbReference type="EMBL" id="MEQ2290117.1"/>
    </source>
</evidence>
<dbReference type="PANTHER" id="PTHR18976">
    <property type="entry name" value="APOLIPOPROTEIN"/>
    <property type="match status" value="1"/>
</dbReference>
<keyword evidence="15" id="KW-1185">Reference proteome</keyword>
<evidence type="ECO:0000256" key="2">
    <source>
        <dbReference type="ARBA" id="ARBA00008788"/>
    </source>
</evidence>
<comment type="subcellular location">
    <subcellularLocation>
        <location evidence="1">Secreted</location>
    </subcellularLocation>
</comment>
<keyword evidence="7" id="KW-0677">Repeat</keyword>
<dbReference type="InterPro" id="IPR050163">
    <property type="entry name" value="Apolipoprotein_A1/A4/E"/>
</dbReference>
<dbReference type="Proteomes" id="UP001469553">
    <property type="component" value="Unassembled WGS sequence"/>
</dbReference>
<dbReference type="EMBL" id="JAHRIP010028223">
    <property type="protein sequence ID" value="MEQ2290117.1"/>
    <property type="molecule type" value="Genomic_DNA"/>
</dbReference>
<keyword evidence="12" id="KW-0753">Steroid metabolism</keyword>
<comment type="function">
    <text evidence="13">Participates in the reverse transport of cholesterol from tissues to the liver for excretion by promoting cholesterol efflux from tissues and by acting as a cofactor for the lecithin cholesterol acyltransferase (LCAT).</text>
</comment>
<accession>A0ABV0Y8Z2</accession>
<reference evidence="14 15" key="1">
    <citation type="submission" date="2021-06" db="EMBL/GenBank/DDBJ databases">
        <authorList>
            <person name="Palmer J.M."/>
        </authorList>
    </citation>
    <scope>NUCLEOTIDE SEQUENCE [LARGE SCALE GENOMIC DNA]</scope>
    <source>
        <strain evidence="14 15">AS_MEX2019</strain>
        <tissue evidence="14">Muscle</tissue>
    </source>
</reference>
<dbReference type="Gene3D" id="1.20.120.20">
    <property type="entry name" value="Apolipoprotein"/>
    <property type="match status" value="1"/>
</dbReference>